<comment type="caution">
    <text evidence="1">The sequence shown here is derived from an EMBL/GenBank/DDBJ whole genome shotgun (WGS) entry which is preliminary data.</text>
</comment>
<reference evidence="1" key="1">
    <citation type="journal article" date="2014" name="Front. Microbiol.">
        <title>High frequency of phylogenetically diverse reductive dehalogenase-homologous genes in deep subseafloor sedimentary metagenomes.</title>
        <authorList>
            <person name="Kawai M."/>
            <person name="Futagami T."/>
            <person name="Toyoda A."/>
            <person name="Takaki Y."/>
            <person name="Nishi S."/>
            <person name="Hori S."/>
            <person name="Arai W."/>
            <person name="Tsubouchi T."/>
            <person name="Morono Y."/>
            <person name="Uchiyama I."/>
            <person name="Ito T."/>
            <person name="Fujiyama A."/>
            <person name="Inagaki F."/>
            <person name="Takami H."/>
        </authorList>
    </citation>
    <scope>NUCLEOTIDE SEQUENCE</scope>
    <source>
        <strain evidence="1">Expedition CK06-06</strain>
    </source>
</reference>
<feature type="non-terminal residue" evidence="1">
    <location>
        <position position="211"/>
    </location>
</feature>
<dbReference type="PROSITE" id="PS50005">
    <property type="entry name" value="TPR"/>
    <property type="match status" value="1"/>
</dbReference>
<accession>X0VGF4</accession>
<organism evidence="1">
    <name type="scientific">marine sediment metagenome</name>
    <dbReference type="NCBI Taxonomy" id="412755"/>
    <lineage>
        <taxon>unclassified sequences</taxon>
        <taxon>metagenomes</taxon>
        <taxon>ecological metagenomes</taxon>
    </lineage>
</organism>
<dbReference type="Gene3D" id="1.25.40.10">
    <property type="entry name" value="Tetratricopeptide repeat domain"/>
    <property type="match status" value="1"/>
</dbReference>
<sequence length="211" mass="24435">MLHPRVHISILLLCICCNVFSQLVQPEDSVQAARCFQRAKELYDAFLYDSVPYYYSEALAYYRTNQVTDIEVRCLLGMADTYRILRENDKADGLACEAERLLDDMPRPDSILLAESWFVRGKLAYDHSDYDGATDWLKQSATVFELLDPGSGRLARVINYLGIVYSTRGDLDRAEKYFSRFLELIREYGISPSIEESWYYSNMNLINRKKG</sequence>
<proteinExistence type="predicted"/>
<dbReference type="AlphaFoldDB" id="X0VGF4"/>
<gene>
    <name evidence="1" type="ORF">S01H1_35416</name>
</gene>
<name>X0VGF4_9ZZZZ</name>
<dbReference type="SMART" id="SM00028">
    <property type="entry name" value="TPR"/>
    <property type="match status" value="2"/>
</dbReference>
<protein>
    <submittedName>
        <fullName evidence="1">Uncharacterized protein</fullName>
    </submittedName>
</protein>
<dbReference type="EMBL" id="BARS01022132">
    <property type="protein sequence ID" value="GAG11518.1"/>
    <property type="molecule type" value="Genomic_DNA"/>
</dbReference>
<dbReference type="SUPFAM" id="SSF48452">
    <property type="entry name" value="TPR-like"/>
    <property type="match status" value="1"/>
</dbReference>
<dbReference type="InterPro" id="IPR019734">
    <property type="entry name" value="TPR_rpt"/>
</dbReference>
<dbReference type="InterPro" id="IPR011990">
    <property type="entry name" value="TPR-like_helical_dom_sf"/>
</dbReference>
<evidence type="ECO:0000313" key="1">
    <source>
        <dbReference type="EMBL" id="GAG11518.1"/>
    </source>
</evidence>